<name>A0A7S2WRC0_9STRA</name>
<evidence type="ECO:0000259" key="3">
    <source>
        <dbReference type="PROSITE" id="PS50004"/>
    </source>
</evidence>
<evidence type="ECO:0000313" key="4">
    <source>
        <dbReference type="EMBL" id="CAD9701583.1"/>
    </source>
</evidence>
<dbReference type="Gene3D" id="3.40.50.1820">
    <property type="entry name" value="alpha/beta hydrolase"/>
    <property type="match status" value="1"/>
</dbReference>
<sequence length="1688" mass="188526">MDSSPKVNISTPWMDGPGNYAPLKLLVNDRVIESTMRMGLTTGRKVFRMWYICSVTVLVTLVLAMISVGVTRSKPSSTENILDLRVYELSIRVVLAFYMCGLCAVYTHMVVCKLSPRLVCCGKKGVDEEGSVKRQNVHYIALFSVWAAWLLSPLNIFILAGDIYSYVKARQAPPDSGVTVYDNIWPRYRYAAATNSIFIAFFYYSVIFLFKYIRLECTKREAALKKTLAVNDDLFDDGVDKDRNDLEDEPSASVRGLYGIVPRIAIIYFLFRIGLSEGFAFDGGYIPGISFITVIRFCKEGGESISEGCGSYPLNARAVSMILISVVDWLMLVWIAIEALKARFYLSFHYLLQSKTNLVSFEILVNVYLIHLVGLLFIGILEVSLVPQTYLDTQQLHYGGVAYAGGAICIVITSWVTWLAYFFVPRQFYVIPPAYYKCLRCWRCDCCCKSHDEQKQTRTYYYVQTYAEICCSNGVRDESGYRDTQTSAQLSVLAENEVHTDFENSRHERPENLVTSEMINACLDNGNPQIFSFDIAVLLWNFSHTMYLTGNVKYAQSDPDVLLLVEDERFALVEQIKATGTDCSCAIFASSEMIVVAFRGNGSSTPSWMCHGPMKTPMDYVTGYNSFDEGASNDPNFTTPEEESYLEWFMDSLHIYCTSKPRVNAELYNRYAVISARILEVIARVQDQKYRPLFLTGHGIGGSYATFCAFDIGRDNISGCISVYTFGSPRCVNDCFKQEYEQLVSNHFDIANIGDEVHRLTRNESILRFCCRERTARIGMMVSLDSIGNHVIDPDWLEKQLMLRSKRRRLGAHEPVAYTVALMQWAHRMYGRCYRPLWTPSLHEVKLCMKETECINHTQKSGTSTTKDEHHLDTSWRTSALRSYLRSSLVGLGPYYEGACIRLKVLRITGLDAVKSTCIVTCGPRGISSSLWEVGKTDPAELQSRSTLAGLDLMGPTTEEDSDEIADENSSTGNDDGAADVVSLAKSPMKKKTSKGNLLGLGVDAAALAAMPARFADFDSSESMYFGTYQKLRPCASITLAAVDVAYGNFGTTSFPISKLFPIPHDKAKKMSLELTGRARKENAGELKVLIEVESIGAVSLEALCSSQEPNLTKWTRSHSNSSGLVRFRYEEDQPETQKKLEPNIRLSPAMATFYLKRNFNGNTHRVVLRVGIIKAAFQTLDLKLGEGKDADEIYCKVTFGDEHTETRGCGNVNYPDWNELVTFGTRSTLTGFEELRVEFFANWYEEAKSVPRLNQPRSASKDSFKEPPMLMKQRSASSLFPSWNSKVVEDTSVEMVAKPPPATSCNKVSASKLLGIIELSFSAIITKYQDNLLVKWVTLDPQKTSSFQLPGHVCFGFEVGTEALKDNASMGRRIVSKTVSSGSGNDVSGSLLNEDGQVASPTSINHVRSATSQNAGGTSRKRVPAVVRHASGSLRQFMGLGSPVASSRSSNLNSGQDAMHRALSKLHSTPPGEEEEDYQVRSQMIPNDWTAQVSQPLDERAFIVRVYIHRAEDVSLPESQDSFDSIPSSLGSMVDLELPNPYCELSLLDPLNGYAVTQKKKTVIIRDSDNPVWEEEFTFGKDRDLPVRGNEVLSISVYNWELSAPNTNFGEVRIPLTEYNSMLNMKDSRHSTLTKYDKDGKPDGDASIGNQCSIYFAVIVNEFINRDTCSTMNEEVSGLQLSKSPML</sequence>
<dbReference type="SUPFAM" id="SSF49562">
    <property type="entry name" value="C2 domain (Calcium/lipid-binding domain, CaLB)"/>
    <property type="match status" value="1"/>
</dbReference>
<dbReference type="Pfam" id="PF01764">
    <property type="entry name" value="Lipase_3"/>
    <property type="match status" value="1"/>
</dbReference>
<dbReference type="PROSITE" id="PS50004">
    <property type="entry name" value="C2"/>
    <property type="match status" value="1"/>
</dbReference>
<feature type="transmembrane region" description="Helical" evidence="2">
    <location>
        <begin position="318"/>
        <end position="337"/>
    </location>
</feature>
<dbReference type="SUPFAM" id="SSF53474">
    <property type="entry name" value="alpha/beta-Hydrolases"/>
    <property type="match status" value="1"/>
</dbReference>
<feature type="region of interest" description="Disordered" evidence="1">
    <location>
        <begin position="1379"/>
        <end position="1425"/>
    </location>
</feature>
<evidence type="ECO:0000256" key="2">
    <source>
        <dbReference type="SAM" id="Phobius"/>
    </source>
</evidence>
<feature type="transmembrane region" description="Helical" evidence="2">
    <location>
        <begin position="358"/>
        <end position="381"/>
    </location>
</feature>
<feature type="transmembrane region" description="Helical" evidence="2">
    <location>
        <begin position="187"/>
        <end position="210"/>
    </location>
</feature>
<proteinExistence type="predicted"/>
<dbReference type="CDD" id="cd00030">
    <property type="entry name" value="C2"/>
    <property type="match status" value="1"/>
</dbReference>
<dbReference type="InterPro" id="IPR029058">
    <property type="entry name" value="AB_hydrolase_fold"/>
</dbReference>
<feature type="transmembrane region" description="Helical" evidence="2">
    <location>
        <begin position="46"/>
        <end position="69"/>
    </location>
</feature>
<dbReference type="PANTHER" id="PTHR45856:SF11">
    <property type="entry name" value="FUNGAL LIPASE-LIKE DOMAIN-CONTAINING PROTEIN"/>
    <property type="match status" value="1"/>
</dbReference>
<reference evidence="4" key="1">
    <citation type="submission" date="2021-01" db="EMBL/GenBank/DDBJ databases">
        <authorList>
            <person name="Corre E."/>
            <person name="Pelletier E."/>
            <person name="Niang G."/>
            <person name="Scheremetjew M."/>
            <person name="Finn R."/>
            <person name="Kale V."/>
            <person name="Holt S."/>
            <person name="Cochrane G."/>
            <person name="Meng A."/>
            <person name="Brown T."/>
            <person name="Cohen L."/>
        </authorList>
    </citation>
    <scope>NUCLEOTIDE SEQUENCE</scope>
    <source>
        <strain evidence="4">NY070348D</strain>
    </source>
</reference>
<protein>
    <recommendedName>
        <fullName evidence="3">C2 domain-containing protein</fullName>
    </recommendedName>
</protein>
<feature type="transmembrane region" description="Helical" evidence="2">
    <location>
        <begin position="139"/>
        <end position="167"/>
    </location>
</feature>
<feature type="domain" description="C2" evidence="3">
    <location>
        <begin position="1490"/>
        <end position="1631"/>
    </location>
</feature>
<dbReference type="InterPro" id="IPR000008">
    <property type="entry name" value="C2_dom"/>
</dbReference>
<dbReference type="GO" id="GO:0006629">
    <property type="term" value="P:lipid metabolic process"/>
    <property type="evidence" value="ECO:0007669"/>
    <property type="project" value="InterPro"/>
</dbReference>
<feature type="region of interest" description="Disordered" evidence="1">
    <location>
        <begin position="951"/>
        <end position="979"/>
    </location>
</feature>
<dbReference type="InterPro" id="IPR002921">
    <property type="entry name" value="Fungal_lipase-type"/>
</dbReference>
<keyword evidence="2" id="KW-0812">Transmembrane</keyword>
<keyword evidence="2" id="KW-1133">Transmembrane helix</keyword>
<feature type="compositionally biased region" description="Polar residues" evidence="1">
    <location>
        <begin position="1400"/>
        <end position="1418"/>
    </location>
</feature>
<organism evidence="4">
    <name type="scientific">Mucochytrium quahogii</name>
    <dbReference type="NCBI Taxonomy" id="96639"/>
    <lineage>
        <taxon>Eukaryota</taxon>
        <taxon>Sar</taxon>
        <taxon>Stramenopiles</taxon>
        <taxon>Bigyra</taxon>
        <taxon>Labyrinthulomycetes</taxon>
        <taxon>Thraustochytrida</taxon>
        <taxon>Thraustochytriidae</taxon>
        <taxon>Mucochytrium</taxon>
    </lineage>
</organism>
<keyword evidence="2" id="KW-0472">Membrane</keyword>
<dbReference type="PANTHER" id="PTHR45856">
    <property type="entry name" value="ALPHA/BETA-HYDROLASES SUPERFAMILY PROTEIN"/>
    <property type="match status" value="1"/>
</dbReference>
<dbReference type="InterPro" id="IPR035892">
    <property type="entry name" value="C2_domain_sf"/>
</dbReference>
<feature type="transmembrane region" description="Helical" evidence="2">
    <location>
        <begin position="89"/>
        <end position="107"/>
    </location>
</feature>
<feature type="compositionally biased region" description="Low complexity" evidence="1">
    <location>
        <begin position="1380"/>
        <end position="1394"/>
    </location>
</feature>
<evidence type="ECO:0000256" key="1">
    <source>
        <dbReference type="SAM" id="MobiDB-lite"/>
    </source>
</evidence>
<gene>
    <name evidence="4" type="ORF">QSP1433_LOCUS14642</name>
</gene>
<feature type="transmembrane region" description="Helical" evidence="2">
    <location>
        <begin position="401"/>
        <end position="424"/>
    </location>
</feature>
<accession>A0A7S2WRC0</accession>
<dbReference type="Gene3D" id="2.60.40.150">
    <property type="entry name" value="C2 domain"/>
    <property type="match status" value="1"/>
</dbReference>
<dbReference type="EMBL" id="HBHK01023160">
    <property type="protein sequence ID" value="CAD9701583.1"/>
    <property type="molecule type" value="Transcribed_RNA"/>
</dbReference>
<dbReference type="SMART" id="SM00239">
    <property type="entry name" value="C2"/>
    <property type="match status" value="2"/>
</dbReference>
<dbReference type="InterPro" id="IPR051218">
    <property type="entry name" value="Sec_MonoDiacylglyc_Lipase"/>
</dbReference>
<feature type="compositionally biased region" description="Acidic residues" evidence="1">
    <location>
        <begin position="958"/>
        <end position="967"/>
    </location>
</feature>
<dbReference type="Pfam" id="PF00168">
    <property type="entry name" value="C2"/>
    <property type="match status" value="2"/>
</dbReference>